<sequence length="486" mass="53173">MDVSWIQIQTIGGKLIAAVLILVIGWIIARFISSGIKKVLTKSKFINEKVFDKFEKMKDMDLPHLISRGVYYVILIFVLVATLQVLGLTIVTQPLNNILNTIFAYLPQIIGALILVLIAWVIATFLKKLILGIFSKSNIDKKLEEQMEEGPKKVKLSTTIAELVYWLVFLLFLPAILGTLELEGVLSPVQNMVDTFLSFIPNIFAAAVVVIIGWFIAKFVKTIVTNLLKTLNVDRLGVKRDEEKDETKTSLAELLGSIVYFVILIPIIISGLNILGLESIAMPATSMLQRIFNFIPSLLSAFIIVAFAYFIARIVGELITGILEKVGFNKVPELIGLKNTRFNLSELAGKLVMVAIVLFSALEAADVLGFSKVSGLVEQFVLLAGNIIIGLIIIGLGFYVANLIAGIIEKSESKNSKVLSLIAKVAILMLAISMGLSQMGLASNIIEYAFIFLIGALAVAFAIAFGIGGRDLAAKKLDEIEKNIKK</sequence>
<name>A0A1M6AQK7_9FIRM</name>
<dbReference type="Pfam" id="PF05552">
    <property type="entry name" value="MS_channel_1st_1"/>
    <property type="match status" value="4"/>
</dbReference>
<dbReference type="InterPro" id="IPR045275">
    <property type="entry name" value="MscS_archaea/bacteria_type"/>
</dbReference>
<dbReference type="EMBL" id="FQZL01000004">
    <property type="protein sequence ID" value="SHI38752.1"/>
    <property type="molecule type" value="Genomic_DNA"/>
</dbReference>
<feature type="transmembrane region" description="Helical" evidence="1">
    <location>
        <begin position="347"/>
        <end position="368"/>
    </location>
</feature>
<dbReference type="STRING" id="1121476.SAMN02745751_00212"/>
<dbReference type="PANTHER" id="PTHR30221">
    <property type="entry name" value="SMALL-CONDUCTANCE MECHANOSENSITIVE CHANNEL"/>
    <property type="match status" value="1"/>
</dbReference>
<dbReference type="NCBIfam" id="NF033912">
    <property type="entry name" value="msc"/>
    <property type="match status" value="1"/>
</dbReference>
<feature type="transmembrane region" description="Helical" evidence="1">
    <location>
        <begin position="418"/>
        <end position="436"/>
    </location>
</feature>
<feature type="transmembrane region" description="Helical" evidence="1">
    <location>
        <begin position="294"/>
        <end position="315"/>
    </location>
</feature>
<organism evidence="2 3">
    <name type="scientific">Dethiosulfatibacter aminovorans DSM 17477</name>
    <dbReference type="NCBI Taxonomy" id="1121476"/>
    <lineage>
        <taxon>Bacteria</taxon>
        <taxon>Bacillati</taxon>
        <taxon>Bacillota</taxon>
        <taxon>Tissierellia</taxon>
        <taxon>Dethiosulfatibacter</taxon>
    </lineage>
</organism>
<protein>
    <submittedName>
        <fullName evidence="2">Conserved TM helix</fullName>
    </submittedName>
</protein>
<dbReference type="PANTHER" id="PTHR30221:SF1">
    <property type="entry name" value="SMALL-CONDUCTANCE MECHANOSENSITIVE CHANNEL"/>
    <property type="match status" value="1"/>
</dbReference>
<feature type="transmembrane region" description="Helical" evidence="1">
    <location>
        <begin position="102"/>
        <end position="126"/>
    </location>
</feature>
<keyword evidence="1" id="KW-0812">Transmembrane</keyword>
<dbReference type="Gene3D" id="1.10.287.1260">
    <property type="match status" value="3"/>
</dbReference>
<keyword evidence="1" id="KW-1133">Transmembrane helix</keyword>
<proteinExistence type="predicted"/>
<accession>A0A1M6AQK7</accession>
<evidence type="ECO:0000313" key="2">
    <source>
        <dbReference type="EMBL" id="SHI38752.1"/>
    </source>
</evidence>
<dbReference type="InterPro" id="IPR008910">
    <property type="entry name" value="MSC_TM_helix"/>
</dbReference>
<feature type="transmembrane region" description="Helical" evidence="1">
    <location>
        <begin position="6"/>
        <end position="29"/>
    </location>
</feature>
<gene>
    <name evidence="2" type="ORF">SAMN02745751_00212</name>
</gene>
<dbReference type="Proteomes" id="UP000184052">
    <property type="component" value="Unassembled WGS sequence"/>
</dbReference>
<dbReference type="RefSeq" id="WP_073045773.1">
    <property type="nucleotide sequence ID" value="NZ_FQZL01000004.1"/>
</dbReference>
<keyword evidence="3" id="KW-1185">Reference proteome</keyword>
<keyword evidence="1" id="KW-0472">Membrane</keyword>
<feature type="transmembrane region" description="Helical" evidence="1">
    <location>
        <begin position="200"/>
        <end position="220"/>
    </location>
</feature>
<evidence type="ECO:0000313" key="3">
    <source>
        <dbReference type="Proteomes" id="UP000184052"/>
    </source>
</evidence>
<dbReference type="OrthoDB" id="1411407at2"/>
<feature type="transmembrane region" description="Helical" evidence="1">
    <location>
        <begin position="448"/>
        <end position="467"/>
    </location>
</feature>
<reference evidence="2 3" key="1">
    <citation type="submission" date="2016-11" db="EMBL/GenBank/DDBJ databases">
        <authorList>
            <person name="Jaros S."/>
            <person name="Januszkiewicz K."/>
            <person name="Wedrychowicz H."/>
        </authorList>
    </citation>
    <scope>NUCLEOTIDE SEQUENCE [LARGE SCALE GENOMIC DNA]</scope>
    <source>
        <strain evidence="2 3">DSM 17477</strain>
    </source>
</reference>
<dbReference type="GO" id="GO:0008381">
    <property type="term" value="F:mechanosensitive monoatomic ion channel activity"/>
    <property type="evidence" value="ECO:0007669"/>
    <property type="project" value="InterPro"/>
</dbReference>
<feature type="transmembrane region" description="Helical" evidence="1">
    <location>
        <begin position="254"/>
        <end position="274"/>
    </location>
</feature>
<feature type="transmembrane region" description="Helical" evidence="1">
    <location>
        <begin position="163"/>
        <end position="180"/>
    </location>
</feature>
<feature type="transmembrane region" description="Helical" evidence="1">
    <location>
        <begin position="70"/>
        <end position="90"/>
    </location>
</feature>
<evidence type="ECO:0000256" key="1">
    <source>
        <dbReference type="SAM" id="Phobius"/>
    </source>
</evidence>
<dbReference type="AlphaFoldDB" id="A0A1M6AQK7"/>
<feature type="transmembrane region" description="Helical" evidence="1">
    <location>
        <begin position="380"/>
        <end position="406"/>
    </location>
</feature>